<evidence type="ECO:0000256" key="3">
    <source>
        <dbReference type="ARBA" id="ARBA00046326"/>
    </source>
</evidence>
<dbReference type="EMBL" id="CAJZBQ010000061">
    <property type="protein sequence ID" value="CAG9335148.1"/>
    <property type="molecule type" value="Genomic_DNA"/>
</dbReference>
<organism evidence="6 7">
    <name type="scientific">Blepharisma stoltei</name>
    <dbReference type="NCBI Taxonomy" id="1481888"/>
    <lineage>
        <taxon>Eukaryota</taxon>
        <taxon>Sar</taxon>
        <taxon>Alveolata</taxon>
        <taxon>Ciliophora</taxon>
        <taxon>Postciliodesmatophora</taxon>
        <taxon>Heterotrichea</taxon>
        <taxon>Heterotrichida</taxon>
        <taxon>Blepharismidae</taxon>
        <taxon>Blepharisma</taxon>
    </lineage>
</organism>
<dbReference type="GO" id="GO:0005768">
    <property type="term" value="C:endosome"/>
    <property type="evidence" value="ECO:0007669"/>
    <property type="project" value="TreeGrafter"/>
</dbReference>
<dbReference type="GO" id="GO:0015031">
    <property type="term" value="P:protein transport"/>
    <property type="evidence" value="ECO:0007669"/>
    <property type="project" value="UniProtKB-KW"/>
</dbReference>
<keyword evidence="1" id="KW-0813">Transport</keyword>
<protein>
    <recommendedName>
        <fullName evidence="5">DOP1 N-terminal domain-containing protein</fullName>
    </recommendedName>
</protein>
<dbReference type="Pfam" id="PF04118">
    <property type="entry name" value="Dopey_N"/>
    <property type="match status" value="1"/>
</dbReference>
<dbReference type="SUPFAM" id="SSF48371">
    <property type="entry name" value="ARM repeat"/>
    <property type="match status" value="1"/>
</dbReference>
<feature type="domain" description="DOP1 N-terminal" evidence="5">
    <location>
        <begin position="3"/>
        <end position="268"/>
    </location>
</feature>
<comment type="caution">
    <text evidence="6">The sequence shown here is derived from an EMBL/GenBank/DDBJ whole genome shotgun (WGS) entry which is preliminary data.</text>
</comment>
<accession>A0AAU9KE35</accession>
<dbReference type="GO" id="GO:0006895">
    <property type="term" value="P:Golgi to endosome transport"/>
    <property type="evidence" value="ECO:0007669"/>
    <property type="project" value="InterPro"/>
</dbReference>
<evidence type="ECO:0000313" key="7">
    <source>
        <dbReference type="Proteomes" id="UP001162131"/>
    </source>
</evidence>
<evidence type="ECO:0000259" key="5">
    <source>
        <dbReference type="Pfam" id="PF04118"/>
    </source>
</evidence>
<dbReference type="InterPro" id="IPR040314">
    <property type="entry name" value="DOP1"/>
</dbReference>
<evidence type="ECO:0000313" key="6">
    <source>
        <dbReference type="EMBL" id="CAG9335148.1"/>
    </source>
</evidence>
<comment type="similarity">
    <text evidence="3">Belongs to the DOP1 family.</text>
</comment>
<proteinExistence type="inferred from homology"/>
<dbReference type="PANTHER" id="PTHR14042">
    <property type="entry name" value="DOPEY-RELATED"/>
    <property type="match status" value="1"/>
</dbReference>
<gene>
    <name evidence="6" type="ORF">BSTOLATCC_MIC63357</name>
</gene>
<dbReference type="InterPro" id="IPR007249">
    <property type="entry name" value="DOP1_N"/>
</dbReference>
<evidence type="ECO:0000256" key="1">
    <source>
        <dbReference type="ARBA" id="ARBA00022448"/>
    </source>
</evidence>
<dbReference type="PANTHER" id="PTHR14042:SF24">
    <property type="entry name" value="PROTEIN DOPEY-1 HOMOLOG"/>
    <property type="match status" value="1"/>
</dbReference>
<dbReference type="GO" id="GO:0005829">
    <property type="term" value="C:cytosol"/>
    <property type="evidence" value="ECO:0007669"/>
    <property type="project" value="GOC"/>
</dbReference>
<keyword evidence="4" id="KW-0175">Coiled coil</keyword>
<feature type="coiled-coil region" evidence="4">
    <location>
        <begin position="1408"/>
        <end position="1435"/>
    </location>
</feature>
<name>A0AAU9KE35_9CILI</name>
<dbReference type="GO" id="GO:0005802">
    <property type="term" value="C:trans-Golgi network"/>
    <property type="evidence" value="ECO:0007669"/>
    <property type="project" value="TreeGrafter"/>
</dbReference>
<reference evidence="6" key="1">
    <citation type="submission" date="2021-09" db="EMBL/GenBank/DDBJ databases">
        <authorList>
            <consortium name="AG Swart"/>
            <person name="Singh M."/>
            <person name="Singh A."/>
            <person name="Seah K."/>
            <person name="Emmerich C."/>
        </authorList>
    </citation>
    <scope>NUCLEOTIDE SEQUENCE</scope>
    <source>
        <strain evidence="6">ATCC30299</strain>
    </source>
</reference>
<keyword evidence="2" id="KW-0653">Protein transport</keyword>
<keyword evidence="7" id="KW-1185">Reference proteome</keyword>
<evidence type="ECO:0000256" key="4">
    <source>
        <dbReference type="SAM" id="Coils"/>
    </source>
</evidence>
<dbReference type="Proteomes" id="UP001162131">
    <property type="component" value="Unassembled WGS sequence"/>
</dbReference>
<dbReference type="InterPro" id="IPR016024">
    <property type="entry name" value="ARM-type_fold"/>
</dbReference>
<sequence>MEQEFYDSLQKCFNQTKNSRSWQWIDLIAWLQGAKKIIEAHKDQRFPTGILHQYSKFLSQCLMPNQSEEVHKLTLSIYKHIFHEIPLHQYHILSAGFFPFFQFASASCKNKFMQIIESVFLPEISNLKHIFFDLISCLLSGSVKLPKVFQRVSQTLDILAVKMKQDLYGSIWLIVLKSSKSRSAALQFLHSRFDMESCEKELMIKALAEAIEDKDKEVKRSVLNLIRRIYPLESDNYIYPELKILVKSVLRQTKMNGDFIVRISEWLCSNDFEDEIDAEKADFLAACVREIFKENLEIIKKNENSISAKNCTVDLLEYIYNTKPIKTPVLDRISLDIVTYFYRLKAGIHGKALNVTRNLNHMVFWELFFSLFENNIRLHSQKVLRILRFSMSYIECNSEIINVIIEKLLAICIESPEFIEILIDDIEILSNNNEFTNKSIANLSFYLFMNTLTDQKYNLQIIEKIKSILVRFHGIGADFHEHLPQLYNLKPRSTEILLLVYNALIDLKGEILSIPQLIQLWTLIETKHKETACNLLIEYSKISEKVWLEALISLLQKPNTAKGLRIFIEFWKISSENHMEALSSVLGNGEVVFFIIECLNDESPLIRHLAKEWVFSSDKVIPFTMDPILAIIFSQASSQYLSCDSLDKCESENIEKFIKSFKTLQGISKIGGKNIWSEINAQDLSEKALSLESSPLFQRITYGDLIVLRCFEFMENMNLDVEKLNWAICNALEEISDYMNPELAFRGLTCCANVLIRALGVEASSVQIYMLILMKKFIKLTKKAPNPYEFRTILNSELLWACLCRGPLTSDKNLRSYWLHFIKKIPGLSILYLDGSNLHQTMANLIRLSCQLAEKYRDENVILLIKKVLHSSLNIKNLNVNEKIPALMTMVFKDLENYLKLCIKLYNNPKNNYDLKYHAQIAKIFDPIMDKYPFELTKGIAIIWIKFCLSAQESKNFVYIVRLIQSFRMDIDLVFDNIFAYFQKEYLLIPDSTSTDGRELCVAHFLNSLFLNFDSLKISIKTQQNFWIKCLKVLKLLSFSRWEEMGIFIVNILYILKSRVHTMNLYTNPRLVKELHCIVQKVFSQALSICNAWARDAYHMPYPGFEEDGDKKLFKIFMKTLMDKGYEIVCLAYPDELSAKIRADCLANVCLRMIALMPEATLSVDLASELILAFLNKEGANLGKIIGKEVINFIINPKFFEVCRRFPSSLETWSKIIILTSLLVYPSHEKTLENITFRIASDTWSLFANPTRKIGYVIKNIAFLMYSGAKDDYFLAIDSIAKYLATAMEDEKYYEVSFLLIRVAFSRFTDDNKMQFWVKIYPRLYIALFSILKSSSPINILAALKLLECLVISRIFSFQTIQWAFILDVNKVSRGGQMDKFIPLIAENVLFLKDIKVSSDKNNRENTRNVMKRKLKLWQAKIDDLENGLEDVKEYAKVFIEDCMMYNCSLWDADIQSLDDGIAFDLLNIQLENN</sequence>
<evidence type="ECO:0000256" key="2">
    <source>
        <dbReference type="ARBA" id="ARBA00022927"/>
    </source>
</evidence>